<dbReference type="Pfam" id="PF21355">
    <property type="entry name" value="TRAF-mep_MATH"/>
    <property type="match status" value="1"/>
</dbReference>
<keyword evidence="4" id="KW-1185">Reference proteome</keyword>
<evidence type="ECO:0000256" key="1">
    <source>
        <dbReference type="SAM" id="MobiDB-lite"/>
    </source>
</evidence>
<feature type="compositionally biased region" description="Polar residues" evidence="1">
    <location>
        <begin position="1"/>
        <end position="19"/>
    </location>
</feature>
<reference evidence="3 4" key="2">
    <citation type="submission" date="2018-11" db="EMBL/GenBank/DDBJ databases">
        <authorList>
            <consortium name="Pathogen Informatics"/>
        </authorList>
    </citation>
    <scope>NUCLEOTIDE SEQUENCE [LARGE SCALE GENOMIC DNA]</scope>
    <source>
        <strain evidence="3 4">Egypt</strain>
    </source>
</reference>
<feature type="region of interest" description="Disordered" evidence="1">
    <location>
        <begin position="1"/>
        <end position="20"/>
    </location>
</feature>
<gene>
    <name evidence="3" type="ORF">ECPE_LOCUS15712</name>
</gene>
<evidence type="ECO:0000313" key="3">
    <source>
        <dbReference type="EMBL" id="VDP92984.1"/>
    </source>
</evidence>
<proteinExistence type="predicted"/>
<accession>A0A183B927</accession>
<organism evidence="5">
    <name type="scientific">Echinostoma caproni</name>
    <dbReference type="NCBI Taxonomy" id="27848"/>
    <lineage>
        <taxon>Eukaryota</taxon>
        <taxon>Metazoa</taxon>
        <taxon>Spiralia</taxon>
        <taxon>Lophotrochozoa</taxon>
        <taxon>Platyhelminthes</taxon>
        <taxon>Trematoda</taxon>
        <taxon>Digenea</taxon>
        <taxon>Plagiorchiida</taxon>
        <taxon>Echinostomata</taxon>
        <taxon>Echinostomatoidea</taxon>
        <taxon>Echinostomatidae</taxon>
        <taxon>Echinostoma</taxon>
    </lineage>
</organism>
<dbReference type="InterPro" id="IPR049342">
    <property type="entry name" value="TRAF1-6_MATH_dom"/>
</dbReference>
<dbReference type="AlphaFoldDB" id="A0A183B927"/>
<evidence type="ECO:0000259" key="2">
    <source>
        <dbReference type="PROSITE" id="PS50144"/>
    </source>
</evidence>
<dbReference type="Gene3D" id="2.60.210.10">
    <property type="entry name" value="Apoptosis, Tumor Necrosis Factor Receptor Associated Protein 2, Chain A"/>
    <property type="match status" value="1"/>
</dbReference>
<evidence type="ECO:0000313" key="4">
    <source>
        <dbReference type="Proteomes" id="UP000272942"/>
    </source>
</evidence>
<sequence length="426" mass="48692">MEYNEVNANELDQNPQTSEVKSKSEDCHICSKLFELARQNEAFKNMVDRQQELCNDLIKLYTLLQNSARNDFDPADRQPGTIKPCPTVSARLPSRSVRIEPSILDPIYPNSQCKTCAHEFMKKLINDHSVDLKVVEQEQQPCLRCYNQRYNPCPNNYPVSSTFVHCPAAVHPDWSISSADRTNTVKTEAWQQKHNSPSVQTYGPVFSPHIENGCMQQVEEAYEIHAPIHSNLCATSSSKNFRCLEKQNVAPVKGCSSLENVNKQGNAYIWTINSYCAIEAAECGFWSEPFYLGEPGYRFRAKIEFTTFHMGIFIQLLPGEYDDSLQWPFRCSIQFVLIDQTMSGRNLSRILKPFPEDEDERGVWDRPRPDDWSSVMSESNRCTIVGKTDAWGLPDFAPRSLLGGPKPHGRNDYVRNDRMYVAIRLV</sequence>
<name>A0A183B927_9TREM</name>
<dbReference type="OrthoDB" id="6255225at2759"/>
<dbReference type="Proteomes" id="UP000272942">
    <property type="component" value="Unassembled WGS sequence"/>
</dbReference>
<dbReference type="WBParaSite" id="ECPE_0001575201-mRNA-1">
    <property type="protein sequence ID" value="ECPE_0001575201-mRNA-1"/>
    <property type="gene ID" value="ECPE_0001575201"/>
</dbReference>
<dbReference type="InterPro" id="IPR002083">
    <property type="entry name" value="MATH/TRAF_dom"/>
</dbReference>
<reference evidence="5" key="1">
    <citation type="submission" date="2016-06" db="UniProtKB">
        <authorList>
            <consortium name="WormBaseParasite"/>
        </authorList>
    </citation>
    <scope>IDENTIFICATION</scope>
</reference>
<evidence type="ECO:0000313" key="5">
    <source>
        <dbReference type="WBParaSite" id="ECPE_0001575201-mRNA-1"/>
    </source>
</evidence>
<protein>
    <submittedName>
        <fullName evidence="5">MATH domain-containing protein</fullName>
    </submittedName>
</protein>
<dbReference type="InterPro" id="IPR008974">
    <property type="entry name" value="TRAF-like"/>
</dbReference>
<dbReference type="SUPFAM" id="SSF49599">
    <property type="entry name" value="TRAF domain-like"/>
    <property type="match status" value="1"/>
</dbReference>
<feature type="domain" description="MATH" evidence="2">
    <location>
        <begin position="265"/>
        <end position="425"/>
    </location>
</feature>
<dbReference type="PROSITE" id="PS50144">
    <property type="entry name" value="MATH"/>
    <property type="match status" value="1"/>
</dbReference>
<dbReference type="EMBL" id="UZAN01061543">
    <property type="protein sequence ID" value="VDP92984.1"/>
    <property type="molecule type" value="Genomic_DNA"/>
</dbReference>